<dbReference type="Pfam" id="PF18962">
    <property type="entry name" value="Por_Secre_tail"/>
    <property type="match status" value="1"/>
</dbReference>
<accession>A0ABW2UGC6</accession>
<name>A0ABW2UGC6_9BACT</name>
<dbReference type="Proteomes" id="UP001596513">
    <property type="component" value="Unassembled WGS sequence"/>
</dbReference>
<keyword evidence="4" id="KW-1185">Reference proteome</keyword>
<evidence type="ECO:0000313" key="2">
    <source>
        <dbReference type="EMBL" id="MFC7671310.1"/>
    </source>
</evidence>
<dbReference type="InterPro" id="IPR026444">
    <property type="entry name" value="Secre_tail"/>
</dbReference>
<dbReference type="EMBL" id="JBHTEK010000007">
    <property type="protein sequence ID" value="MFC7671310.1"/>
    <property type="molecule type" value="Genomic_DNA"/>
</dbReference>
<reference evidence="3" key="1">
    <citation type="journal article" date="2014" name="Int. J. Syst. Evol. Microbiol.">
        <title>Complete genome of a new Firmicutes species belonging to the dominant human colonic microbiota ('Ruminococcus bicirculans') reveals two chromosomes and a selective capacity to utilize plant glucans.</title>
        <authorList>
            <consortium name="NISC Comparative Sequencing Program"/>
            <person name="Wegmann U."/>
            <person name="Louis P."/>
            <person name="Goesmann A."/>
            <person name="Henrissat B."/>
            <person name="Duncan S.H."/>
            <person name="Flint H.J."/>
        </authorList>
    </citation>
    <scope>NUCLEOTIDE SEQUENCE</scope>
    <source>
        <strain evidence="3">JCM 19635</strain>
    </source>
</reference>
<comment type="caution">
    <text evidence="3">The sequence shown here is derived from an EMBL/GenBank/DDBJ whole genome shotgun (WGS) entry which is preliminary data.</text>
</comment>
<gene>
    <name evidence="2" type="ORF">ACFQT0_30820</name>
    <name evidence="3" type="ORF">ACFQT0_31250</name>
</gene>
<evidence type="ECO:0000313" key="3">
    <source>
        <dbReference type="EMBL" id="MFC7671388.1"/>
    </source>
</evidence>
<feature type="domain" description="Secretion system C-terminal sorting" evidence="1">
    <location>
        <begin position="142"/>
        <end position="219"/>
    </location>
</feature>
<dbReference type="RefSeq" id="WP_380207351.1">
    <property type="nucleotide sequence ID" value="NZ_JBHTEK010000007.1"/>
</dbReference>
<evidence type="ECO:0000259" key="1">
    <source>
        <dbReference type="Pfam" id="PF18962"/>
    </source>
</evidence>
<dbReference type="NCBIfam" id="TIGR04183">
    <property type="entry name" value="Por_Secre_tail"/>
    <property type="match status" value="1"/>
</dbReference>
<evidence type="ECO:0000313" key="4">
    <source>
        <dbReference type="Proteomes" id="UP001596513"/>
    </source>
</evidence>
<organism evidence="3 4">
    <name type="scientific">Hymenobacter humi</name>
    <dbReference type="NCBI Taxonomy" id="1411620"/>
    <lineage>
        <taxon>Bacteria</taxon>
        <taxon>Pseudomonadati</taxon>
        <taxon>Bacteroidota</taxon>
        <taxon>Cytophagia</taxon>
        <taxon>Cytophagales</taxon>
        <taxon>Hymenobacteraceae</taxon>
        <taxon>Hymenobacter</taxon>
    </lineage>
</organism>
<reference evidence="4" key="2">
    <citation type="journal article" date="2019" name="Int. J. Syst. Evol. Microbiol.">
        <title>The Global Catalogue of Microorganisms (GCM) 10K type strain sequencing project: providing services to taxonomists for standard genome sequencing and annotation.</title>
        <authorList>
            <consortium name="The Broad Institute Genomics Platform"/>
            <consortium name="The Broad Institute Genome Sequencing Center for Infectious Disease"/>
            <person name="Wu L."/>
            <person name="Ma J."/>
        </authorList>
    </citation>
    <scope>NUCLEOTIDE SEQUENCE [LARGE SCALE GENOMIC DNA]</scope>
    <source>
        <strain evidence="4">JCM 19635</strain>
    </source>
</reference>
<protein>
    <submittedName>
        <fullName evidence="3">T9SS type A sorting domain-containing protein</fullName>
    </submittedName>
</protein>
<proteinExistence type="predicted"/>
<sequence length="220" mass="22405">MLYAYAQTSATSGFDALYDALKLTNPSGLNLASVAATSEALAIDGRPAFTASTVLPLTVGVPAAGTYTLAAATIVNLPASLDALLTDAATGQTVNLRLQPAYSFSVTSAQAAASMTGRFTLHFAARTALANAQALTAAEVTLYPNPAHNAFTVQVPAIDGATQVHADLLNSLGQVMRRQNTALSAAGARLAVDATGLAAGVYTLRLQVGATTLAKRVVIQ</sequence>
<reference evidence="3" key="3">
    <citation type="submission" date="2024-09" db="EMBL/GenBank/DDBJ databases">
        <authorList>
            <person name="Sun Q."/>
            <person name="Mori K."/>
        </authorList>
    </citation>
    <scope>NUCLEOTIDE SEQUENCE</scope>
    <source>
        <strain evidence="3">JCM 19635</strain>
    </source>
</reference>
<dbReference type="EMBL" id="JBHTEK010000007">
    <property type="protein sequence ID" value="MFC7671388.1"/>
    <property type="molecule type" value="Genomic_DNA"/>
</dbReference>